<dbReference type="Proteomes" id="UP000216052">
    <property type="component" value="Chromosome"/>
</dbReference>
<evidence type="ECO:0000256" key="3">
    <source>
        <dbReference type="ARBA" id="ARBA00022729"/>
    </source>
</evidence>
<protein>
    <submittedName>
        <fullName evidence="8">Dimethyl sulfoxide reductase DmsA</fullName>
        <ecNumber evidence="8">1.8.5.3</ecNumber>
    </submittedName>
</protein>
<feature type="domain" description="4Fe-4S Mo/W bis-MGD-type" evidence="7">
    <location>
        <begin position="44"/>
        <end position="104"/>
    </location>
</feature>
<dbReference type="SMART" id="SM00926">
    <property type="entry name" value="Molybdop_Fe4S4"/>
    <property type="match status" value="1"/>
</dbReference>
<dbReference type="PANTHER" id="PTHR43742:SF3">
    <property type="entry name" value="DIMETHYL SULFOXIDE REDUCTASE DMSA"/>
    <property type="match status" value="1"/>
</dbReference>
<dbReference type="Gene3D" id="2.40.40.20">
    <property type="match status" value="1"/>
</dbReference>
<evidence type="ECO:0000313" key="9">
    <source>
        <dbReference type="Proteomes" id="UP000216052"/>
    </source>
</evidence>
<dbReference type="InterPro" id="IPR009010">
    <property type="entry name" value="Asp_de-COase-like_dom_sf"/>
</dbReference>
<dbReference type="SUPFAM" id="SSF53706">
    <property type="entry name" value="Formate dehydrogenase/DMSO reductase, domains 1-3"/>
    <property type="match status" value="1"/>
</dbReference>
<evidence type="ECO:0000259" key="7">
    <source>
        <dbReference type="PROSITE" id="PS51669"/>
    </source>
</evidence>
<dbReference type="InterPro" id="IPR006656">
    <property type="entry name" value="Mopterin_OxRdtase"/>
</dbReference>
<dbReference type="PANTHER" id="PTHR43742">
    <property type="entry name" value="TRIMETHYLAMINE-N-OXIDE REDUCTASE"/>
    <property type="match status" value="1"/>
</dbReference>
<dbReference type="EC" id="1.8.5.3" evidence="8"/>
<dbReference type="SUPFAM" id="SSF50692">
    <property type="entry name" value="ADC-like"/>
    <property type="match status" value="1"/>
</dbReference>
<keyword evidence="5" id="KW-0408">Iron</keyword>
<dbReference type="EMBL" id="CP155571">
    <property type="protein sequence ID" value="XFO75426.1"/>
    <property type="molecule type" value="Genomic_DNA"/>
</dbReference>
<evidence type="ECO:0000313" key="8">
    <source>
        <dbReference type="EMBL" id="XFO75426.1"/>
    </source>
</evidence>
<dbReference type="GO" id="GO:0016491">
    <property type="term" value="F:oxidoreductase activity"/>
    <property type="evidence" value="ECO:0007669"/>
    <property type="project" value="UniProtKB-KW"/>
</dbReference>
<dbReference type="InterPro" id="IPR006311">
    <property type="entry name" value="TAT_signal"/>
</dbReference>
<keyword evidence="4 8" id="KW-0560">Oxidoreductase</keyword>
<dbReference type="NCBIfam" id="TIGR02166">
    <property type="entry name" value="dmsA_ynfE"/>
    <property type="match status" value="1"/>
</dbReference>
<accession>A0ABZ3JBB4</accession>
<evidence type="ECO:0000256" key="5">
    <source>
        <dbReference type="ARBA" id="ARBA00023004"/>
    </source>
</evidence>
<dbReference type="PROSITE" id="PS51318">
    <property type="entry name" value="TAT"/>
    <property type="match status" value="1"/>
</dbReference>
<dbReference type="NCBIfam" id="TIGR01409">
    <property type="entry name" value="TAT_signal_seq"/>
    <property type="match status" value="1"/>
</dbReference>
<evidence type="ECO:0000256" key="4">
    <source>
        <dbReference type="ARBA" id="ARBA00023002"/>
    </source>
</evidence>
<keyword evidence="9" id="KW-1185">Reference proteome</keyword>
<dbReference type="InterPro" id="IPR006963">
    <property type="entry name" value="Mopterin_OxRdtase_4Fe-4S_dom"/>
</dbReference>
<dbReference type="InterPro" id="IPR019546">
    <property type="entry name" value="TAT_signal_bac_arc"/>
</dbReference>
<dbReference type="Gene3D" id="3.40.50.740">
    <property type="match status" value="1"/>
</dbReference>
<dbReference type="PROSITE" id="PS51669">
    <property type="entry name" value="4FE4S_MOW_BIS_MGD"/>
    <property type="match status" value="1"/>
</dbReference>
<dbReference type="CDD" id="cd02794">
    <property type="entry name" value="MopB_CT_DmsA-EC"/>
    <property type="match status" value="1"/>
</dbReference>
<reference evidence="8" key="1">
    <citation type="submission" date="2024-05" db="EMBL/GenBank/DDBJ databases">
        <title>Isolation and characterization of Sporomusa carbonis sp. nov., a carboxydotrophic hydrogenogen in the genus of Sporomusa isolated from a charcoal burning pile.</title>
        <authorList>
            <person name="Boeer T."/>
            <person name="Rosenbaum F."/>
            <person name="Eysell L."/>
            <person name="Mueller V."/>
            <person name="Daniel R."/>
            <person name="Poehlein A."/>
        </authorList>
    </citation>
    <scope>NUCLEOTIDE SEQUENCE [LARGE SCALE GENOMIC DNA]</scope>
    <source>
        <strain evidence="8">DSM 3132</strain>
    </source>
</reference>
<dbReference type="InterPro" id="IPR006657">
    <property type="entry name" value="MoPterin_dinucl-bd_dom"/>
</dbReference>
<dbReference type="InterPro" id="IPR011888">
    <property type="entry name" value="Anaer_DMSO_reductase"/>
</dbReference>
<gene>
    <name evidence="8" type="primary">dmsA_4</name>
    <name evidence="8" type="ORF">SPACI_055470</name>
</gene>
<name>A0ABZ3JBB4_SPOA4</name>
<keyword evidence="3" id="KW-0732">Signal</keyword>
<dbReference type="Gene3D" id="3.40.228.10">
    <property type="entry name" value="Dimethylsulfoxide Reductase, domain 2"/>
    <property type="match status" value="2"/>
</dbReference>
<keyword evidence="6" id="KW-0411">Iron-sulfur</keyword>
<dbReference type="Pfam" id="PF00384">
    <property type="entry name" value="Molybdopterin"/>
    <property type="match status" value="1"/>
</dbReference>
<evidence type="ECO:0000256" key="2">
    <source>
        <dbReference type="ARBA" id="ARBA00022723"/>
    </source>
</evidence>
<proteinExistence type="inferred from homology"/>
<dbReference type="Pfam" id="PF01568">
    <property type="entry name" value="Molydop_binding"/>
    <property type="match status" value="1"/>
</dbReference>
<organism evidence="8 9">
    <name type="scientific">Sporomusa acidovorans (strain ATCC 49682 / DSM 3132 / Mol)</name>
    <dbReference type="NCBI Taxonomy" id="1123286"/>
    <lineage>
        <taxon>Bacteria</taxon>
        <taxon>Bacillati</taxon>
        <taxon>Bacillota</taxon>
        <taxon>Negativicutes</taxon>
        <taxon>Selenomonadales</taxon>
        <taxon>Sporomusaceae</taxon>
        <taxon>Sporomusa</taxon>
    </lineage>
</organism>
<keyword evidence="2" id="KW-0479">Metal-binding</keyword>
<dbReference type="RefSeq" id="WP_093793414.1">
    <property type="nucleotide sequence ID" value="NZ_CP155571.1"/>
</dbReference>
<evidence type="ECO:0000256" key="1">
    <source>
        <dbReference type="ARBA" id="ARBA00010312"/>
    </source>
</evidence>
<dbReference type="InterPro" id="IPR050612">
    <property type="entry name" value="Prok_Mopterin_Oxidored"/>
</dbReference>
<evidence type="ECO:0000256" key="6">
    <source>
        <dbReference type="ARBA" id="ARBA00023014"/>
    </source>
</evidence>
<comment type="similarity">
    <text evidence="1">Belongs to the prokaryotic molybdopterin-containing oxidoreductase family.</text>
</comment>
<dbReference type="Gene3D" id="3.40.50.12440">
    <property type="match status" value="1"/>
</dbReference>
<sequence>MMHQITRRNFLKLSGTVASAAILMGPIGYFSLKSTAFAQVDDGTRIVPVVCNHNCGGRCQLKAYVRNGKITRLITDDSPDTEKMPQLRACLRGRSTTNRLTHPDRLKYPMKRVGKRGEGKFQRISWDEATSLIAQNLKDVLNKYGNDAVYIQYGTGDRGAVSGRFSAFRLMNLLGGYLSYYGSYSSACAAYAAPFILGSAADNNSYDTLVHSKLIILNGFNSAETIFETNSNYWLAKAKAAGAKIVVIDPRYSETAATFADQWIPLKPTTDTALFVAMAYVIIQENLQDQVFLDKYCIGFDEAHMPEGVPAGNSFKSYVLGEGDGQPKTPEWAEAITGIDALTIRQLAIDYATTKPAQLMQGLGPQRHAQGELSVRMGAVLAAMTGNIGKLGGGSGTGEGYRNNSLKIKPILPIGTNAVKTSIPVFLWTDAIVRGTEMTAADGVKNGPLKSNIKFIWNLASNTLINQHSDINKTKKILQDENLVQFIVASDHFITPSLKFADVILPSDHAFERDDLGYPWSGDQYVLLGSKAVEAPGECKRDYWWISQVAEKLGMGAKFTEGKSDVDWLKEIVADAQKNEPGFPAWEELKQTGCFKKEANLHVAYAKEISDRERYPFKTPSGKIEIFSKTLHAMNHPEIPGVPKYIAAWEGPSDPLIEKYPLQCIGPHIKRRTHSIFDETPWLEEAEGQTMWMHPDDAAGRGIGDGCKAKVFNDRGALVIPVRLTQRIRPGVVAIPQGAWYTPNAEGVCQRGCINILTSQRPTPLAHGNAQHTILVQVAKQ</sequence>
<dbReference type="Pfam" id="PF04879">
    <property type="entry name" value="Molybdop_Fe4S4"/>
    <property type="match status" value="1"/>
</dbReference>